<dbReference type="RefSeq" id="WP_045804830.1">
    <property type="nucleotide sequence ID" value="NZ_LANU01000002.1"/>
</dbReference>
<dbReference type="AlphaFoldDB" id="A0A0F3NCQ9"/>
<gene>
    <name evidence="1" type="ORF">EMUCRT_0485</name>
</gene>
<sequence>MSIFVADKIIPPYIPAVGTDTGYITEGIAIPKNSKDILRSKITPGTKPLVIFIGGASDDRTKFVLRLYAKYYTQNYNHQDIAYATWGSSAIIPVIEAWYEAQQKICLVGHSWGGDTGYRTINTLKTTSIDLLCTIDPVSRAGIGGKLPKPQNLKKWYNVAVDYKKVKSSINNIIAQLGGPWSYCMYADKNFIVDTVKINGHLVSADHVMTQELFYTYFNKYVENFAT</sequence>
<dbReference type="SUPFAM" id="SSF53474">
    <property type="entry name" value="alpha/beta-Hydrolases"/>
    <property type="match status" value="1"/>
</dbReference>
<evidence type="ECO:0000313" key="2">
    <source>
        <dbReference type="Proteomes" id="UP000033546"/>
    </source>
</evidence>
<accession>A0A0F3NCQ9</accession>
<reference evidence="1 2" key="1">
    <citation type="submission" date="2015-02" db="EMBL/GenBank/DDBJ databases">
        <title>Genome Sequencing of Rickettsiales.</title>
        <authorList>
            <person name="Daugherty S.C."/>
            <person name="Su Q."/>
            <person name="Abolude K."/>
            <person name="Beier-Sexton M."/>
            <person name="Carlyon J.A."/>
            <person name="Carter R."/>
            <person name="Day N.P."/>
            <person name="Dumler S.J."/>
            <person name="Dyachenko V."/>
            <person name="Godinez A."/>
            <person name="Kurtti T.J."/>
            <person name="Lichay M."/>
            <person name="Mullins K.E."/>
            <person name="Ott S."/>
            <person name="Pappas-Brown V."/>
            <person name="Paris D.H."/>
            <person name="Patel P."/>
            <person name="Richards A.L."/>
            <person name="Sadzewicz L."/>
            <person name="Sears K."/>
            <person name="Seidman D."/>
            <person name="Sengamalay N."/>
            <person name="Stenos J."/>
            <person name="Tallon L.J."/>
            <person name="Vincent G."/>
            <person name="Fraser C.M."/>
            <person name="Munderloh U."/>
            <person name="Dunning-Hotopp J.C."/>
        </authorList>
    </citation>
    <scope>NUCLEOTIDE SEQUENCE [LARGE SCALE GENOMIC DNA]</scope>
    <source>
        <strain evidence="1 2">EmCRT</strain>
    </source>
</reference>
<evidence type="ECO:0008006" key="3">
    <source>
        <dbReference type="Google" id="ProtNLM"/>
    </source>
</evidence>
<comment type="caution">
    <text evidence="1">The sequence shown here is derived from an EMBL/GenBank/DDBJ whole genome shotgun (WGS) entry which is preliminary data.</text>
</comment>
<protein>
    <recommendedName>
        <fullName evidence="3">Alpha/beta hydrolase family protein</fullName>
    </recommendedName>
</protein>
<name>A0A0F3NCQ9_9RICK</name>
<dbReference type="Gene3D" id="3.40.50.1820">
    <property type="entry name" value="alpha/beta hydrolase"/>
    <property type="match status" value="1"/>
</dbReference>
<proteinExistence type="predicted"/>
<organism evidence="1 2">
    <name type="scientific">Ehrlichia cf. muris str. EmCRT</name>
    <dbReference type="NCBI Taxonomy" id="1359167"/>
    <lineage>
        <taxon>Bacteria</taxon>
        <taxon>Pseudomonadati</taxon>
        <taxon>Pseudomonadota</taxon>
        <taxon>Alphaproteobacteria</taxon>
        <taxon>Rickettsiales</taxon>
        <taxon>Anaplasmataceae</taxon>
        <taxon>Ehrlichia</taxon>
    </lineage>
</organism>
<evidence type="ECO:0000313" key="1">
    <source>
        <dbReference type="EMBL" id="KJV65541.1"/>
    </source>
</evidence>
<dbReference type="Proteomes" id="UP000033546">
    <property type="component" value="Unassembled WGS sequence"/>
</dbReference>
<dbReference type="InterPro" id="IPR029058">
    <property type="entry name" value="AB_hydrolase_fold"/>
</dbReference>
<dbReference type="PATRIC" id="fig|1359167.3.peg.471"/>
<dbReference type="EMBL" id="LANU01000002">
    <property type="protein sequence ID" value="KJV65541.1"/>
    <property type="molecule type" value="Genomic_DNA"/>
</dbReference>